<accession>A0AAD8BBT0</accession>
<sequence length="90" mass="10572">MNTTSKPKPSLKMDTAKRQMLAGDGYCQETDAGRRWILPRDRCWQEMDTAKRQMLAGDGYCQETDAGRRWILPRDRYWQEIDAGRGWMLT</sequence>
<dbReference type="AlphaFoldDB" id="A0AAD8BBT0"/>
<proteinExistence type="predicted"/>
<evidence type="ECO:0000313" key="1">
    <source>
        <dbReference type="EMBL" id="KAK0051659.1"/>
    </source>
</evidence>
<keyword evidence="2" id="KW-1185">Reference proteome</keyword>
<gene>
    <name evidence="1" type="ORF">Bpfe_018874</name>
</gene>
<comment type="caution">
    <text evidence="1">The sequence shown here is derived from an EMBL/GenBank/DDBJ whole genome shotgun (WGS) entry which is preliminary data.</text>
</comment>
<reference evidence="1" key="2">
    <citation type="submission" date="2023-04" db="EMBL/GenBank/DDBJ databases">
        <authorList>
            <person name="Bu L."/>
            <person name="Lu L."/>
            <person name="Laidemitt M.R."/>
            <person name="Zhang S.M."/>
            <person name="Mutuku M."/>
            <person name="Mkoji G."/>
            <person name="Steinauer M."/>
            <person name="Loker E.S."/>
        </authorList>
    </citation>
    <scope>NUCLEOTIDE SEQUENCE</scope>
    <source>
        <strain evidence="1">KasaAsao</strain>
        <tissue evidence="1">Whole Snail</tissue>
    </source>
</reference>
<reference evidence="1" key="1">
    <citation type="journal article" date="2023" name="PLoS Negl. Trop. Dis.">
        <title>A genome sequence for Biomphalaria pfeifferi, the major vector snail for the human-infecting parasite Schistosoma mansoni.</title>
        <authorList>
            <person name="Bu L."/>
            <person name="Lu L."/>
            <person name="Laidemitt M.R."/>
            <person name="Zhang S.M."/>
            <person name="Mutuku M."/>
            <person name="Mkoji G."/>
            <person name="Steinauer M."/>
            <person name="Loker E.S."/>
        </authorList>
    </citation>
    <scope>NUCLEOTIDE SEQUENCE</scope>
    <source>
        <strain evidence="1">KasaAsao</strain>
    </source>
</reference>
<dbReference type="Proteomes" id="UP001233172">
    <property type="component" value="Unassembled WGS sequence"/>
</dbReference>
<protein>
    <submittedName>
        <fullName evidence="1">Uncharacterized protein</fullName>
    </submittedName>
</protein>
<name>A0AAD8BBT0_BIOPF</name>
<evidence type="ECO:0000313" key="2">
    <source>
        <dbReference type="Proteomes" id="UP001233172"/>
    </source>
</evidence>
<dbReference type="EMBL" id="JASAOG010000101">
    <property type="protein sequence ID" value="KAK0051659.1"/>
    <property type="molecule type" value="Genomic_DNA"/>
</dbReference>
<organism evidence="1 2">
    <name type="scientific">Biomphalaria pfeifferi</name>
    <name type="common">Bloodfluke planorb</name>
    <name type="synonym">Freshwater snail</name>
    <dbReference type="NCBI Taxonomy" id="112525"/>
    <lineage>
        <taxon>Eukaryota</taxon>
        <taxon>Metazoa</taxon>
        <taxon>Spiralia</taxon>
        <taxon>Lophotrochozoa</taxon>
        <taxon>Mollusca</taxon>
        <taxon>Gastropoda</taxon>
        <taxon>Heterobranchia</taxon>
        <taxon>Euthyneura</taxon>
        <taxon>Panpulmonata</taxon>
        <taxon>Hygrophila</taxon>
        <taxon>Lymnaeoidea</taxon>
        <taxon>Planorbidae</taxon>
        <taxon>Biomphalaria</taxon>
    </lineage>
</organism>